<proteinExistence type="predicted"/>
<dbReference type="Proteomes" id="UP001500064">
    <property type="component" value="Unassembled WGS sequence"/>
</dbReference>
<evidence type="ECO:0000256" key="1">
    <source>
        <dbReference type="SAM" id="MobiDB-lite"/>
    </source>
</evidence>
<reference evidence="3" key="1">
    <citation type="journal article" date="2019" name="Int. J. Syst. Evol. Microbiol.">
        <title>The Global Catalogue of Microorganisms (GCM) 10K type strain sequencing project: providing services to taxonomists for standard genome sequencing and annotation.</title>
        <authorList>
            <consortium name="The Broad Institute Genomics Platform"/>
            <consortium name="The Broad Institute Genome Sequencing Center for Infectious Disease"/>
            <person name="Wu L."/>
            <person name="Ma J."/>
        </authorList>
    </citation>
    <scope>NUCLEOTIDE SEQUENCE [LARGE SCALE GENOMIC DNA]</scope>
    <source>
        <strain evidence="3">JCM 13929</strain>
    </source>
</reference>
<gene>
    <name evidence="2" type="ORF">GCM10009733_001380</name>
</gene>
<keyword evidence="3" id="KW-1185">Reference proteome</keyword>
<evidence type="ECO:0000313" key="2">
    <source>
        <dbReference type="EMBL" id="GAA1608925.1"/>
    </source>
</evidence>
<accession>A0ABP4QFE8</accession>
<protein>
    <submittedName>
        <fullName evidence="2">Uncharacterized protein</fullName>
    </submittedName>
</protein>
<dbReference type="EMBL" id="BAAAMU010000001">
    <property type="protein sequence ID" value="GAA1608925.1"/>
    <property type="molecule type" value="Genomic_DNA"/>
</dbReference>
<organism evidence="2 3">
    <name type="scientific">Nonomuraea maheshkhaliensis</name>
    <dbReference type="NCBI Taxonomy" id="419590"/>
    <lineage>
        <taxon>Bacteria</taxon>
        <taxon>Bacillati</taxon>
        <taxon>Actinomycetota</taxon>
        <taxon>Actinomycetes</taxon>
        <taxon>Streptosporangiales</taxon>
        <taxon>Streptosporangiaceae</taxon>
        <taxon>Nonomuraea</taxon>
    </lineage>
</organism>
<evidence type="ECO:0000313" key="3">
    <source>
        <dbReference type="Proteomes" id="UP001500064"/>
    </source>
</evidence>
<name>A0ABP4QFE8_9ACTN</name>
<dbReference type="RefSeq" id="WP_346100872.1">
    <property type="nucleotide sequence ID" value="NZ_BAAAMU010000001.1"/>
</dbReference>
<sequence>MAPTPLTPDEAARFRGNMSEWLAKELVEKGSLRLSAVDDPELQRHFQEAVHRASELLGRPVISMAGPRGMTFELGDQPLTDRQHPPLTP</sequence>
<feature type="compositionally biased region" description="Basic and acidic residues" evidence="1">
    <location>
        <begin position="79"/>
        <end position="89"/>
    </location>
</feature>
<comment type="caution">
    <text evidence="2">The sequence shown here is derived from an EMBL/GenBank/DDBJ whole genome shotgun (WGS) entry which is preliminary data.</text>
</comment>
<feature type="region of interest" description="Disordered" evidence="1">
    <location>
        <begin position="68"/>
        <end position="89"/>
    </location>
</feature>